<accession>A0A1X0RBS8</accession>
<feature type="compositionally biased region" description="Low complexity" evidence="1">
    <location>
        <begin position="195"/>
        <end position="208"/>
    </location>
</feature>
<evidence type="ECO:0000313" key="2">
    <source>
        <dbReference type="EMBL" id="ORE09442.1"/>
    </source>
</evidence>
<protein>
    <submittedName>
        <fullName evidence="2">Uncharacterized protein</fullName>
    </submittedName>
</protein>
<dbReference type="AlphaFoldDB" id="A0A1X0RBS8"/>
<organism evidence="2">
    <name type="scientific">Rhizopus microsporus var. microsporus</name>
    <dbReference type="NCBI Taxonomy" id="86635"/>
    <lineage>
        <taxon>Eukaryota</taxon>
        <taxon>Fungi</taxon>
        <taxon>Fungi incertae sedis</taxon>
        <taxon>Mucoromycota</taxon>
        <taxon>Mucoromycotina</taxon>
        <taxon>Mucoromycetes</taxon>
        <taxon>Mucorales</taxon>
        <taxon>Mucorineae</taxon>
        <taxon>Rhizopodaceae</taxon>
        <taxon>Rhizopus</taxon>
    </lineage>
</organism>
<dbReference type="OrthoDB" id="10270732at2759"/>
<name>A0A1X0RBS8_RHIZD</name>
<dbReference type="EMBL" id="KV921876">
    <property type="protein sequence ID" value="ORE09442.1"/>
    <property type="molecule type" value="Genomic_DNA"/>
</dbReference>
<feature type="region of interest" description="Disordered" evidence="1">
    <location>
        <begin position="187"/>
        <end position="255"/>
    </location>
</feature>
<gene>
    <name evidence="2" type="ORF">BCV72DRAFT_333760</name>
</gene>
<feature type="compositionally biased region" description="Basic and acidic residues" evidence="1">
    <location>
        <begin position="217"/>
        <end position="231"/>
    </location>
</feature>
<dbReference type="VEuPathDB" id="FungiDB:BCV72DRAFT_333760"/>
<proteinExistence type="predicted"/>
<evidence type="ECO:0000256" key="1">
    <source>
        <dbReference type="SAM" id="MobiDB-lite"/>
    </source>
</evidence>
<dbReference type="Proteomes" id="UP000242414">
    <property type="component" value="Unassembled WGS sequence"/>
</dbReference>
<reference evidence="2" key="1">
    <citation type="journal article" date="2016" name="Proc. Natl. Acad. Sci. U.S.A.">
        <title>Lipid metabolic changes in an early divergent fungus govern the establishment of a mutualistic symbiosis with endobacteria.</title>
        <authorList>
            <person name="Lastovetsky O.A."/>
            <person name="Gaspar M.L."/>
            <person name="Mondo S.J."/>
            <person name="LaButti K.M."/>
            <person name="Sandor L."/>
            <person name="Grigoriev I.V."/>
            <person name="Henry S.A."/>
            <person name="Pawlowska T.E."/>
        </authorList>
    </citation>
    <scope>NUCLEOTIDE SEQUENCE [LARGE SCALE GENOMIC DNA]</scope>
    <source>
        <strain evidence="2">ATCC 52814</strain>
    </source>
</reference>
<sequence>MDPIIIETVYWRVSQSSGSLLFDVISRKESDKDLYKLAIDQFGDLAGQLVHRSGTNRYLEVNFNASGHRSFAFTSGLKFDHGMIIKPAHDMASGSVLKKSEPSTFTLASAKRASCWLSCHAHESEITTTKTPSGEQDGLTITPKFQEVILVQDQRSEISAETAPTVYNSSHLQSKFANAESFSQSTQEVDQNYLSSTSRSTSPASATAEVYSDAEMDEVHHSSEHSEKSDEASSSDSEMNEVQNGPKVTVFKSPP</sequence>